<dbReference type="InterPro" id="IPR001646">
    <property type="entry name" value="5peptide_repeat"/>
</dbReference>
<dbReference type="Pfam" id="PF09937">
    <property type="entry name" value="DUF2169"/>
    <property type="match status" value="1"/>
</dbReference>
<dbReference type="PANTHER" id="PTHR14136">
    <property type="entry name" value="BTB_POZ DOMAIN-CONTAINING PROTEIN KCTD9"/>
    <property type="match status" value="1"/>
</dbReference>
<evidence type="ECO:0000256" key="2">
    <source>
        <dbReference type="SAM" id="MobiDB-lite"/>
    </source>
</evidence>
<evidence type="ECO:0000313" key="4">
    <source>
        <dbReference type="EMBL" id="SFP37986.1"/>
    </source>
</evidence>
<evidence type="ECO:0000259" key="3">
    <source>
        <dbReference type="Pfam" id="PF09937"/>
    </source>
</evidence>
<feature type="coiled-coil region" evidence="1">
    <location>
        <begin position="342"/>
        <end position="369"/>
    </location>
</feature>
<feature type="region of interest" description="Disordered" evidence="2">
    <location>
        <begin position="427"/>
        <end position="450"/>
    </location>
</feature>
<dbReference type="RefSeq" id="WP_074926844.1">
    <property type="nucleotide sequence ID" value="NZ_FOWR01000013.1"/>
</dbReference>
<dbReference type="InterPro" id="IPR051082">
    <property type="entry name" value="Pentapeptide-BTB/POZ_domain"/>
</dbReference>
<dbReference type="OrthoDB" id="237820at2"/>
<evidence type="ECO:0000313" key="5">
    <source>
        <dbReference type="Proteomes" id="UP000182692"/>
    </source>
</evidence>
<keyword evidence="1" id="KW-0175">Coiled coil</keyword>
<dbReference type="SUPFAM" id="SSF141571">
    <property type="entry name" value="Pentapeptide repeat-like"/>
    <property type="match status" value="2"/>
</dbReference>
<dbReference type="Gene3D" id="2.160.20.80">
    <property type="entry name" value="E3 ubiquitin-protein ligase SopA"/>
    <property type="match status" value="3"/>
</dbReference>
<proteinExistence type="predicted"/>
<dbReference type="InterPro" id="IPR018683">
    <property type="entry name" value="DUF2169"/>
</dbReference>
<dbReference type="Proteomes" id="UP000182692">
    <property type="component" value="Unassembled WGS sequence"/>
</dbReference>
<dbReference type="AlphaFoldDB" id="A0A1I5PWK2"/>
<evidence type="ECO:0000256" key="1">
    <source>
        <dbReference type="SAM" id="Coils"/>
    </source>
</evidence>
<name>A0A1I5PWK2_9GAMM</name>
<feature type="coiled-coil region" evidence="1">
    <location>
        <begin position="792"/>
        <end position="840"/>
    </location>
</feature>
<dbReference type="Pfam" id="PF00805">
    <property type="entry name" value="Pentapeptide"/>
    <property type="match status" value="4"/>
</dbReference>
<reference evidence="4 5" key="1">
    <citation type="submission" date="2016-10" db="EMBL/GenBank/DDBJ databases">
        <authorList>
            <person name="de Groot N.N."/>
        </authorList>
    </citation>
    <scope>NUCLEOTIDE SEQUENCE [LARGE SCALE GENOMIC DNA]</scope>
    <source>
        <strain evidence="4 5">DSM 15893</strain>
    </source>
</reference>
<organism evidence="4 5">
    <name type="scientific">Enterovibrio norvegicus DSM 15893</name>
    <dbReference type="NCBI Taxonomy" id="1121869"/>
    <lineage>
        <taxon>Bacteria</taxon>
        <taxon>Pseudomonadati</taxon>
        <taxon>Pseudomonadota</taxon>
        <taxon>Gammaproteobacteria</taxon>
        <taxon>Vibrionales</taxon>
        <taxon>Vibrionaceae</taxon>
        <taxon>Enterovibrio</taxon>
    </lineage>
</organism>
<dbReference type="GeneID" id="35870184"/>
<dbReference type="STRING" id="1121869.SAMN03084138_02058"/>
<accession>A0A1I5PWK2</accession>
<feature type="compositionally biased region" description="Basic and acidic residues" evidence="2">
    <location>
        <begin position="428"/>
        <end position="438"/>
    </location>
</feature>
<dbReference type="EMBL" id="FOWR01000013">
    <property type="protein sequence ID" value="SFP37986.1"/>
    <property type="molecule type" value="Genomic_DNA"/>
</dbReference>
<gene>
    <name evidence="4" type="ORF">SAMN03084138_02058</name>
</gene>
<sequence>MRIIKDLNQGILTAPFSLAGKQYFTVTTTVAFTLGEQNILKDEQEMWNLLGEELGEEILDTGMPKTNGEWLVKGKAHCYESPKEHTRVKSGLAGRSKTLEVHGPRRWQKDEATSASSFRTMAIDWVNAYGHEKCAENPSGNVFQQPAMVNYPGHTQLHRDHEIEPASFLPLYAHHPRRYKQLGTYDKDWFADHWPGYPQDFDLNYFNVAPNDQQLSGWVPEGAEFQLVNLHPTQPVLTGRIPTHTPRAFALHETEDSTLFSEITLNRDTVWFFPSVELGVVIYHGVIEITDDEALDVKTVVLGLEPPGSELLPIEHYLAEANSTPAEQAAKMAGIDPSDNEAASQEASLKELAIQREREKANADNARQRHFEIAQLRGLVPTLTVGIADYGSFMTDMLEGFGEDTSEFLEGLEQQKNQLNEIKQSSLKKLDKQSESLSKEAAGNPQKTNNRAMLDAQQKLQAAKEKINNVGKDPEDWNLRASSLLALGELAVSKHWEEYQASGLRTVSAKRYMLGYLEKPYPFMAREWGLDMDESLEIGPGWLLPNYQGDKFVSITVRPSHLSDPNGEYQVPGSRTVNWRSGPEGKNVLIADELFLGWQIAQDIDDSIMVIVAEDATFIQADELAHAESILIPVAAGNNSDQSLLEPWQALHPNVIAWQLPQDCECLDDLIANGHEPREWLQPYVSDEALEPPSIEELIQATYDKHTEGKPPEQFMQEQAEKHLAQTEETLLKQGRFLEDKAPIYAAIEKARAQINAPATPMTYQDMRDVLNNQPSPDTLLPKMKSMKDVPLEDIKLKLAEAKKKQAAFNQEMNQLIDDAEQAEKNVQALEEQAKVIKQKEGMAGRKLTRKELEQAYANGESLQALDLTGLDLAKIQLEGADLSKSILIGADLTGSNLANTKMEDIQAEKAKFDECILTESSFNSALIQGASFSKAQCIHCDFSGANLTEASLIGADLTQANFQMSQIDKADLSQSYLMNADFSNVMAFEANFDNAQMKGCIFNKSIFNDASFNHTNLSDSQGERCCLWGVKAESMCMDNADISYLALSEAKLNNASFMHAKLVSLSVIEAEIYNANFQGAILNQAYINESRIIRSNFNLAQIRQGQLRNTDMEGSSFIGANLMKSSLVKSSFSDVDFQGAILFNADVRNINITEGVFKNSNVKRTILEENKSI</sequence>
<feature type="domain" description="DUF2169" evidence="3">
    <location>
        <begin position="20"/>
        <end position="284"/>
    </location>
</feature>
<dbReference type="PANTHER" id="PTHR14136:SF17">
    <property type="entry name" value="BTB_POZ DOMAIN-CONTAINING PROTEIN KCTD9"/>
    <property type="match status" value="1"/>
</dbReference>
<protein>
    <submittedName>
        <fullName evidence="4">Uncharacterized protein YjbI, contains pentapeptide repeats</fullName>
    </submittedName>
</protein>